<accession>A0ABT2A6E9</accession>
<evidence type="ECO:0008006" key="3">
    <source>
        <dbReference type="Google" id="ProtNLM"/>
    </source>
</evidence>
<dbReference type="EMBL" id="JANUGX010000011">
    <property type="protein sequence ID" value="MCS0589775.1"/>
    <property type="molecule type" value="Genomic_DNA"/>
</dbReference>
<name>A0ABT2A6E9_9BURK</name>
<dbReference type="Proteomes" id="UP001205560">
    <property type="component" value="Unassembled WGS sequence"/>
</dbReference>
<protein>
    <recommendedName>
        <fullName evidence="3">DUF4375 domain-containing protein</fullName>
    </recommendedName>
</protein>
<evidence type="ECO:0000313" key="1">
    <source>
        <dbReference type="EMBL" id="MCS0589775.1"/>
    </source>
</evidence>
<proteinExistence type="predicted"/>
<evidence type="ECO:0000313" key="2">
    <source>
        <dbReference type="Proteomes" id="UP001205560"/>
    </source>
</evidence>
<reference evidence="1 2" key="1">
    <citation type="submission" date="2022-08" db="EMBL/GenBank/DDBJ databases">
        <title>Reclassification of Massilia species as members of the genera Telluria, Duganella, Pseudoduganella, Mokoshia gen. nov. and Zemynaea gen. nov. using orthogonal and non-orthogonal genome-based approaches.</title>
        <authorList>
            <person name="Bowman J.P."/>
        </authorList>
    </citation>
    <scope>NUCLEOTIDE SEQUENCE [LARGE SCALE GENOMIC DNA]</scope>
    <source>
        <strain evidence="1 2">LMG 28164</strain>
    </source>
</reference>
<comment type="caution">
    <text evidence="1">The sequence shown here is derived from an EMBL/GenBank/DDBJ whole genome shotgun (WGS) entry which is preliminary data.</text>
</comment>
<keyword evidence="2" id="KW-1185">Reference proteome</keyword>
<organism evidence="1 2">
    <name type="scientific">Massilia norwichensis</name>
    <dbReference type="NCBI Taxonomy" id="1442366"/>
    <lineage>
        <taxon>Bacteria</taxon>
        <taxon>Pseudomonadati</taxon>
        <taxon>Pseudomonadota</taxon>
        <taxon>Betaproteobacteria</taxon>
        <taxon>Burkholderiales</taxon>
        <taxon>Oxalobacteraceae</taxon>
        <taxon>Telluria group</taxon>
        <taxon>Massilia</taxon>
    </lineage>
</organism>
<sequence length="143" mass="15825">MAAIKLDELENAAILVDDGEGSAKALVARDSGMIHLLSDEYMDEEAPVPGDTGDTEAGGNYVSVPAASELGLGRALMQRFAGSHLPGDRERVQEIFARQDPYDRFSKLLEERGELDAWYRFRESETRAALIRWCEQHGLQLDG</sequence>
<dbReference type="RefSeq" id="WP_258845538.1">
    <property type="nucleotide sequence ID" value="NZ_JANUGX010000011.1"/>
</dbReference>
<gene>
    <name evidence="1" type="ORF">NX782_11240</name>
</gene>